<feature type="compositionally biased region" description="Gly residues" evidence="1">
    <location>
        <begin position="60"/>
        <end position="71"/>
    </location>
</feature>
<feature type="region of interest" description="Disordered" evidence="1">
    <location>
        <begin position="1"/>
        <end position="24"/>
    </location>
</feature>
<gene>
    <name evidence="2" type="ORF">UFOPK3773_00225</name>
    <name evidence="3" type="ORF">UFOPK3992_00045</name>
</gene>
<feature type="region of interest" description="Disordered" evidence="1">
    <location>
        <begin position="59"/>
        <end position="83"/>
    </location>
</feature>
<reference evidence="3" key="1">
    <citation type="submission" date="2020-05" db="EMBL/GenBank/DDBJ databases">
        <authorList>
            <person name="Chiriac C."/>
            <person name="Salcher M."/>
            <person name="Ghai R."/>
            <person name="Kavagutti S V."/>
        </authorList>
    </citation>
    <scope>NUCLEOTIDE SEQUENCE</scope>
</reference>
<protein>
    <submittedName>
        <fullName evidence="3">Unannotated protein</fullName>
    </submittedName>
</protein>
<dbReference type="EMBL" id="CAFBOZ010000004">
    <property type="protein sequence ID" value="CAB4991053.1"/>
    <property type="molecule type" value="Genomic_DNA"/>
</dbReference>
<organism evidence="3">
    <name type="scientific">freshwater metagenome</name>
    <dbReference type="NCBI Taxonomy" id="449393"/>
    <lineage>
        <taxon>unclassified sequences</taxon>
        <taxon>metagenomes</taxon>
        <taxon>ecological metagenomes</taxon>
    </lineage>
</organism>
<proteinExistence type="predicted"/>
<evidence type="ECO:0000256" key="1">
    <source>
        <dbReference type="SAM" id="MobiDB-lite"/>
    </source>
</evidence>
<feature type="compositionally biased region" description="Polar residues" evidence="1">
    <location>
        <begin position="15"/>
        <end position="24"/>
    </location>
</feature>
<evidence type="ECO:0000313" key="3">
    <source>
        <dbReference type="EMBL" id="CAB4991053.1"/>
    </source>
</evidence>
<feature type="region of interest" description="Disordered" evidence="1">
    <location>
        <begin position="179"/>
        <end position="203"/>
    </location>
</feature>
<name>A0A6J7NKD2_9ZZZZ</name>
<feature type="compositionally biased region" description="Basic residues" evidence="1">
    <location>
        <begin position="99"/>
        <end position="111"/>
    </location>
</feature>
<evidence type="ECO:0000313" key="2">
    <source>
        <dbReference type="EMBL" id="CAB4930737.1"/>
    </source>
</evidence>
<dbReference type="AlphaFoldDB" id="A0A6J7NKD2"/>
<accession>A0A6J7NKD2</accession>
<feature type="region of interest" description="Disordered" evidence="1">
    <location>
        <begin position="99"/>
        <end position="122"/>
    </location>
</feature>
<dbReference type="EMBL" id="CAFBNF010000012">
    <property type="protein sequence ID" value="CAB4930737.1"/>
    <property type="molecule type" value="Genomic_DNA"/>
</dbReference>
<sequence length="214" mass="23703">MRRGNAGGWWDVNPAGSSTSSEGVTRSHAYQLPTASTNGLATLDSLVATGYRCGVRHGGRVGGSLRPGGGAHPDSRAQRHRPGSDLDCVLERRHHRTRSAWRRESGRRHTQRCSPPRAAGCARGRRPRVLQPWWVLSHRCGSCGVEQREWRLHPGGLHDYPAVRQERLPVAGEVTAAQSQGTRALGQARDHREQGSDPGRLPQHRVLRAWRLRN</sequence>